<dbReference type="GO" id="GO:0016787">
    <property type="term" value="F:hydrolase activity"/>
    <property type="evidence" value="ECO:0007669"/>
    <property type="project" value="UniProtKB-KW"/>
</dbReference>
<dbReference type="PANTHER" id="PTHR43344:SF13">
    <property type="entry name" value="PHOSPHATASE RV3661-RELATED"/>
    <property type="match status" value="1"/>
</dbReference>
<dbReference type="AlphaFoldDB" id="A0AAE4MI91"/>
<evidence type="ECO:0000256" key="1">
    <source>
        <dbReference type="ARBA" id="ARBA00022723"/>
    </source>
</evidence>
<dbReference type="RefSeq" id="WP_338098827.1">
    <property type="nucleotide sequence ID" value="NZ_JAWDKD010000005.1"/>
</dbReference>
<proteinExistence type="predicted"/>
<keyword evidence="3" id="KW-0460">Magnesium</keyword>
<dbReference type="Pfam" id="PF12710">
    <property type="entry name" value="HAD"/>
    <property type="match status" value="1"/>
</dbReference>
<evidence type="ECO:0000256" key="2">
    <source>
        <dbReference type="ARBA" id="ARBA00022801"/>
    </source>
</evidence>
<comment type="caution">
    <text evidence="4">The sequence shown here is derived from an EMBL/GenBank/DDBJ whole genome shotgun (WGS) entry which is preliminary data.</text>
</comment>
<evidence type="ECO:0008006" key="6">
    <source>
        <dbReference type="Google" id="ProtNLM"/>
    </source>
</evidence>
<dbReference type="Proteomes" id="UP001271789">
    <property type="component" value="Unassembled WGS sequence"/>
</dbReference>
<name>A0AAE4MI91_9EURY</name>
<protein>
    <recommendedName>
        <fullName evidence="6">Phosphoserine phosphatase</fullName>
    </recommendedName>
</protein>
<keyword evidence="1" id="KW-0479">Metal-binding</keyword>
<evidence type="ECO:0000313" key="4">
    <source>
        <dbReference type="EMBL" id="MDV0446434.1"/>
    </source>
</evidence>
<reference evidence="4" key="1">
    <citation type="submission" date="2023-06" db="EMBL/GenBank/DDBJ databases">
        <title>Genome sequence of Methanosarcinaceae archaeon Ag5.</title>
        <authorList>
            <person name="Protasov E."/>
            <person name="Platt K."/>
            <person name="Poehlein A."/>
            <person name="Daniel R."/>
            <person name="Brune A."/>
        </authorList>
    </citation>
    <scope>NUCLEOTIDE SEQUENCE</scope>
    <source>
        <strain evidence="4">Ag5</strain>
    </source>
</reference>
<dbReference type="Gene3D" id="1.20.1440.100">
    <property type="entry name" value="SG protein - dephosphorylation function"/>
    <property type="match status" value="1"/>
</dbReference>
<evidence type="ECO:0000256" key="3">
    <source>
        <dbReference type="ARBA" id="ARBA00022842"/>
    </source>
</evidence>
<organism evidence="4 5">
    <name type="scientific">Methanolapillus africanus</name>
    <dbReference type="NCBI Taxonomy" id="3028297"/>
    <lineage>
        <taxon>Archaea</taxon>
        <taxon>Methanobacteriati</taxon>
        <taxon>Methanobacteriota</taxon>
        <taxon>Stenosarchaea group</taxon>
        <taxon>Methanomicrobia</taxon>
        <taxon>Methanosarcinales</taxon>
        <taxon>Methanosarcinaceae</taxon>
        <taxon>Methanolapillus</taxon>
    </lineage>
</organism>
<dbReference type="GO" id="GO:0046872">
    <property type="term" value="F:metal ion binding"/>
    <property type="evidence" value="ECO:0007669"/>
    <property type="project" value="UniProtKB-KW"/>
</dbReference>
<dbReference type="EMBL" id="JAWDKD010000005">
    <property type="protein sequence ID" value="MDV0446434.1"/>
    <property type="molecule type" value="Genomic_DNA"/>
</dbReference>
<dbReference type="SUPFAM" id="SSF56784">
    <property type="entry name" value="HAD-like"/>
    <property type="match status" value="1"/>
</dbReference>
<keyword evidence="5" id="KW-1185">Reference proteome</keyword>
<dbReference type="InterPro" id="IPR050582">
    <property type="entry name" value="HAD-like_SerB"/>
</dbReference>
<dbReference type="InterPro" id="IPR036412">
    <property type="entry name" value="HAD-like_sf"/>
</dbReference>
<accession>A0AAE4MI91</accession>
<dbReference type="InterPro" id="IPR023214">
    <property type="entry name" value="HAD_sf"/>
</dbReference>
<gene>
    <name evidence="4" type="ORF">MsAg5_02680</name>
</gene>
<dbReference type="PANTHER" id="PTHR43344">
    <property type="entry name" value="PHOSPHOSERINE PHOSPHATASE"/>
    <property type="match status" value="1"/>
</dbReference>
<keyword evidence="2" id="KW-0378">Hydrolase</keyword>
<sequence>MKKAVFLFDIDDTCYNGYSPGDLMKAEVAGGFYKKEEMDGLIADLKEKYMEKEPYEELAELYVRDMAKILAGKDRNILYEHAKTVFEKNIDKLNDFLPAIIDRYGKTHDFYFVSGGFDYSVQAVADIFGAAGYAATTLKTKDGVYQNEIIKDMSYAADKSREAEIIMKKYPKKGSIAFGDATADAGMMKFTEFGIYVHPNDKVKELAAKNGWNVVDDRKAVFQKVVDLLG</sequence>
<evidence type="ECO:0000313" key="5">
    <source>
        <dbReference type="Proteomes" id="UP001271789"/>
    </source>
</evidence>
<dbReference type="Gene3D" id="3.40.50.1000">
    <property type="entry name" value="HAD superfamily/HAD-like"/>
    <property type="match status" value="1"/>
</dbReference>